<keyword evidence="2" id="KW-1185">Reference proteome</keyword>
<dbReference type="EMBL" id="ML994715">
    <property type="protein sequence ID" value="KAF2176118.1"/>
    <property type="molecule type" value="Genomic_DNA"/>
</dbReference>
<sequence length="75" mass="8751">MLPLSGLGTKLGHQFHYPAIHMQCQNLISVNLIAMSDARRRSLLITFYTRSNRRSLSTMLPERNSFWNKFLVKRS</sequence>
<dbReference type="Proteomes" id="UP000800200">
    <property type="component" value="Unassembled WGS sequence"/>
</dbReference>
<reference evidence="1" key="1">
    <citation type="journal article" date="2020" name="Stud. Mycol.">
        <title>101 Dothideomycetes genomes: a test case for predicting lifestyles and emergence of pathogens.</title>
        <authorList>
            <person name="Haridas S."/>
            <person name="Albert R."/>
            <person name="Binder M."/>
            <person name="Bloem J."/>
            <person name="Labutti K."/>
            <person name="Salamov A."/>
            <person name="Andreopoulos B."/>
            <person name="Baker S."/>
            <person name="Barry K."/>
            <person name="Bills G."/>
            <person name="Bluhm B."/>
            <person name="Cannon C."/>
            <person name="Castanera R."/>
            <person name="Culley D."/>
            <person name="Daum C."/>
            <person name="Ezra D."/>
            <person name="Gonzalez J."/>
            <person name="Henrissat B."/>
            <person name="Kuo A."/>
            <person name="Liang C."/>
            <person name="Lipzen A."/>
            <person name="Lutzoni F."/>
            <person name="Magnuson J."/>
            <person name="Mondo S."/>
            <person name="Nolan M."/>
            <person name="Ohm R."/>
            <person name="Pangilinan J."/>
            <person name="Park H.-J."/>
            <person name="Ramirez L."/>
            <person name="Alfaro M."/>
            <person name="Sun H."/>
            <person name="Tritt A."/>
            <person name="Yoshinaga Y."/>
            <person name="Zwiers L.-H."/>
            <person name="Turgeon B."/>
            <person name="Goodwin S."/>
            <person name="Spatafora J."/>
            <person name="Crous P."/>
            <person name="Grigoriev I."/>
        </authorList>
    </citation>
    <scope>NUCLEOTIDE SEQUENCE</scope>
    <source>
        <strain evidence="1">CBS 207.26</strain>
    </source>
</reference>
<organism evidence="1 2">
    <name type="scientific">Zopfia rhizophila CBS 207.26</name>
    <dbReference type="NCBI Taxonomy" id="1314779"/>
    <lineage>
        <taxon>Eukaryota</taxon>
        <taxon>Fungi</taxon>
        <taxon>Dikarya</taxon>
        <taxon>Ascomycota</taxon>
        <taxon>Pezizomycotina</taxon>
        <taxon>Dothideomycetes</taxon>
        <taxon>Dothideomycetes incertae sedis</taxon>
        <taxon>Zopfiaceae</taxon>
        <taxon>Zopfia</taxon>
    </lineage>
</organism>
<evidence type="ECO:0000313" key="2">
    <source>
        <dbReference type="Proteomes" id="UP000800200"/>
    </source>
</evidence>
<proteinExistence type="predicted"/>
<gene>
    <name evidence="1" type="ORF">K469DRAFT_700440</name>
</gene>
<accession>A0A6A6DCD4</accession>
<dbReference type="AlphaFoldDB" id="A0A6A6DCD4"/>
<name>A0A6A6DCD4_9PEZI</name>
<evidence type="ECO:0000313" key="1">
    <source>
        <dbReference type="EMBL" id="KAF2176118.1"/>
    </source>
</evidence>
<protein>
    <submittedName>
        <fullName evidence="1">Uncharacterized protein</fullName>
    </submittedName>
</protein>